<dbReference type="EMBL" id="AGNL01004965">
    <property type="protein sequence ID" value="EJK73000.1"/>
    <property type="molecule type" value="Genomic_DNA"/>
</dbReference>
<dbReference type="eggNOG" id="ENOG502SU8S">
    <property type="taxonomic scope" value="Eukaryota"/>
</dbReference>
<evidence type="ECO:0000313" key="3">
    <source>
        <dbReference type="Proteomes" id="UP000266841"/>
    </source>
</evidence>
<feature type="region of interest" description="Disordered" evidence="1">
    <location>
        <begin position="196"/>
        <end position="248"/>
    </location>
</feature>
<dbReference type="Proteomes" id="UP000266841">
    <property type="component" value="Unassembled WGS sequence"/>
</dbReference>
<accession>K0T5P1</accession>
<reference evidence="2 3" key="1">
    <citation type="journal article" date="2012" name="Genome Biol.">
        <title>Genome and low-iron response of an oceanic diatom adapted to chronic iron limitation.</title>
        <authorList>
            <person name="Lommer M."/>
            <person name="Specht M."/>
            <person name="Roy A.S."/>
            <person name="Kraemer L."/>
            <person name="Andreson R."/>
            <person name="Gutowska M.A."/>
            <person name="Wolf J."/>
            <person name="Bergner S.V."/>
            <person name="Schilhabel M.B."/>
            <person name="Klostermeier U.C."/>
            <person name="Beiko R.G."/>
            <person name="Rosenstiel P."/>
            <person name="Hippler M."/>
            <person name="Laroche J."/>
        </authorList>
    </citation>
    <scope>NUCLEOTIDE SEQUENCE [LARGE SCALE GENOMIC DNA]</scope>
    <source>
        <strain evidence="2 3">CCMP1005</strain>
    </source>
</reference>
<organism evidence="2 3">
    <name type="scientific">Thalassiosira oceanica</name>
    <name type="common">Marine diatom</name>
    <dbReference type="NCBI Taxonomy" id="159749"/>
    <lineage>
        <taxon>Eukaryota</taxon>
        <taxon>Sar</taxon>
        <taxon>Stramenopiles</taxon>
        <taxon>Ochrophyta</taxon>
        <taxon>Bacillariophyta</taxon>
        <taxon>Coscinodiscophyceae</taxon>
        <taxon>Thalassiosirophycidae</taxon>
        <taxon>Thalassiosirales</taxon>
        <taxon>Thalassiosiraceae</taxon>
        <taxon>Thalassiosira</taxon>
    </lineage>
</organism>
<feature type="region of interest" description="Disordered" evidence="1">
    <location>
        <begin position="374"/>
        <end position="463"/>
    </location>
</feature>
<evidence type="ECO:0008006" key="4">
    <source>
        <dbReference type="Google" id="ProtNLM"/>
    </source>
</evidence>
<comment type="caution">
    <text evidence="2">The sequence shown here is derived from an EMBL/GenBank/DDBJ whole genome shotgun (WGS) entry which is preliminary data.</text>
</comment>
<dbReference type="OrthoDB" id="5954824at2759"/>
<proteinExistence type="predicted"/>
<feature type="non-terminal residue" evidence="2">
    <location>
        <position position="1"/>
    </location>
</feature>
<sequence>PIVRLPTVLGKDHETKERSFVGLADTTGPDEAASSRMSQYMCTIFYRDGRGGKVGIYGRGNKAVDEDDPLGGMVYKPPVEDGVPPEDPDGDDIFRLPGMADGDPVPPSGFYAVECTGRRVVVDGRALRKGQTAMLAHGSAVRIGSYCLYFLLPTLSEAARGEQRTMKVKVECVVAKTEVQQHQQPGDGVRVKEELVEAARSAQPPSKPTKPTTARPRLSPSAPTSSGPAPPPPSSSSSSPKRPRAGEDLSSLIRRLESKSDSEIMDMLATSAHSDGWDYEGQKLGSTAAMRICAAAARTAGMRDLARSNGGVTQRDILDWMSDPDNAVYNRYEPLMLRKIERKSYMMGFTKAIQRCGYVKREGVTAGRATLWYLPELPPGGDGPGSGGAEEEGVPSSGSSALGGDGEGLGGTPADGEDGATAGEAGGGGESEDIEMGGTGSNDDDDEEEADEQMKSGGGDESP</sequence>
<name>K0T5P1_THAOC</name>
<protein>
    <recommendedName>
        <fullName evidence="4">FHA domain-containing protein</fullName>
    </recommendedName>
</protein>
<keyword evidence="3" id="KW-1185">Reference proteome</keyword>
<evidence type="ECO:0000313" key="2">
    <source>
        <dbReference type="EMBL" id="EJK73000.1"/>
    </source>
</evidence>
<evidence type="ECO:0000256" key="1">
    <source>
        <dbReference type="SAM" id="MobiDB-lite"/>
    </source>
</evidence>
<dbReference type="OMA" id="VECVVAK"/>
<feature type="compositionally biased region" description="Gly residues" evidence="1">
    <location>
        <begin position="401"/>
        <end position="413"/>
    </location>
</feature>
<feature type="compositionally biased region" description="Acidic residues" evidence="1">
    <location>
        <begin position="442"/>
        <end position="451"/>
    </location>
</feature>
<dbReference type="AlphaFoldDB" id="K0T5P1"/>
<gene>
    <name evidence="2" type="ORF">THAOC_05406</name>
</gene>